<comment type="caution">
    <text evidence="1">The sequence shown here is derived from an EMBL/GenBank/DDBJ whole genome shotgun (WGS) entry which is preliminary data.</text>
</comment>
<dbReference type="EMBL" id="CM042049">
    <property type="protein sequence ID" value="KAI3748426.1"/>
    <property type="molecule type" value="Genomic_DNA"/>
</dbReference>
<keyword evidence="2" id="KW-1185">Reference proteome</keyword>
<proteinExistence type="predicted"/>
<sequence>MNGVEVQNIDLTKCSQPPDCSMVPQDICTMCGACSSGKSHDHDDKSVSAGKVNTLSASSSDLPCQTIECVDVGVSKEPFRAS</sequence>
<organism evidence="1 2">
    <name type="scientific">Arctium lappa</name>
    <name type="common">Greater burdock</name>
    <name type="synonym">Lappa major</name>
    <dbReference type="NCBI Taxonomy" id="4217"/>
    <lineage>
        <taxon>Eukaryota</taxon>
        <taxon>Viridiplantae</taxon>
        <taxon>Streptophyta</taxon>
        <taxon>Embryophyta</taxon>
        <taxon>Tracheophyta</taxon>
        <taxon>Spermatophyta</taxon>
        <taxon>Magnoliopsida</taxon>
        <taxon>eudicotyledons</taxon>
        <taxon>Gunneridae</taxon>
        <taxon>Pentapetalae</taxon>
        <taxon>asterids</taxon>
        <taxon>campanulids</taxon>
        <taxon>Asterales</taxon>
        <taxon>Asteraceae</taxon>
        <taxon>Carduoideae</taxon>
        <taxon>Cardueae</taxon>
        <taxon>Arctiinae</taxon>
        <taxon>Arctium</taxon>
    </lineage>
</organism>
<protein>
    <submittedName>
        <fullName evidence="1">Uncharacterized protein</fullName>
    </submittedName>
</protein>
<reference evidence="1 2" key="2">
    <citation type="journal article" date="2022" name="Mol. Ecol. Resour.">
        <title>The genomes of chicory, endive, great burdock and yacon provide insights into Asteraceae paleo-polyploidization history and plant inulin production.</title>
        <authorList>
            <person name="Fan W."/>
            <person name="Wang S."/>
            <person name="Wang H."/>
            <person name="Wang A."/>
            <person name="Jiang F."/>
            <person name="Liu H."/>
            <person name="Zhao H."/>
            <person name="Xu D."/>
            <person name="Zhang Y."/>
        </authorList>
    </citation>
    <scope>NUCLEOTIDE SEQUENCE [LARGE SCALE GENOMIC DNA]</scope>
    <source>
        <strain evidence="2">cv. Niubang</strain>
    </source>
</reference>
<evidence type="ECO:0000313" key="1">
    <source>
        <dbReference type="EMBL" id="KAI3748426.1"/>
    </source>
</evidence>
<dbReference type="Proteomes" id="UP001055879">
    <property type="component" value="Linkage Group LG03"/>
</dbReference>
<reference evidence="2" key="1">
    <citation type="journal article" date="2022" name="Mol. Ecol. Resour.">
        <title>The genomes of chicory, endive, great burdock and yacon provide insights into Asteraceae palaeo-polyploidization history and plant inulin production.</title>
        <authorList>
            <person name="Fan W."/>
            <person name="Wang S."/>
            <person name="Wang H."/>
            <person name="Wang A."/>
            <person name="Jiang F."/>
            <person name="Liu H."/>
            <person name="Zhao H."/>
            <person name="Xu D."/>
            <person name="Zhang Y."/>
        </authorList>
    </citation>
    <scope>NUCLEOTIDE SEQUENCE [LARGE SCALE GENOMIC DNA]</scope>
    <source>
        <strain evidence="2">cv. Niubang</strain>
    </source>
</reference>
<gene>
    <name evidence="1" type="ORF">L6452_11481</name>
</gene>
<name>A0ACB9DPM6_ARCLA</name>
<evidence type="ECO:0000313" key="2">
    <source>
        <dbReference type="Proteomes" id="UP001055879"/>
    </source>
</evidence>
<accession>A0ACB9DPM6</accession>